<evidence type="ECO:0000313" key="3">
    <source>
        <dbReference type="Proteomes" id="UP001501777"/>
    </source>
</evidence>
<sequence>MGRGENRPATAEFLGVSGMPYETRRYVQALVRAFKGRGELRDKPPLTRSRARNPDNPEP</sequence>
<gene>
    <name evidence="2" type="ORF">GCM10010276_43310</name>
</gene>
<protein>
    <submittedName>
        <fullName evidence="2">Uncharacterized protein</fullName>
    </submittedName>
</protein>
<keyword evidence="3" id="KW-1185">Reference proteome</keyword>
<comment type="caution">
    <text evidence="2">The sequence shown here is derived from an EMBL/GenBank/DDBJ whole genome shotgun (WGS) entry which is preliminary data.</text>
</comment>
<dbReference type="EMBL" id="BAAASG010000010">
    <property type="protein sequence ID" value="GAA2497524.1"/>
    <property type="molecule type" value="Genomic_DNA"/>
</dbReference>
<reference evidence="2 3" key="1">
    <citation type="journal article" date="2019" name="Int. J. Syst. Evol. Microbiol.">
        <title>The Global Catalogue of Microorganisms (GCM) 10K type strain sequencing project: providing services to taxonomists for standard genome sequencing and annotation.</title>
        <authorList>
            <consortium name="The Broad Institute Genomics Platform"/>
            <consortium name="The Broad Institute Genome Sequencing Center for Infectious Disease"/>
            <person name="Wu L."/>
            <person name="Ma J."/>
        </authorList>
    </citation>
    <scope>NUCLEOTIDE SEQUENCE [LARGE SCALE GENOMIC DNA]</scope>
    <source>
        <strain evidence="2 3">JCM 4395</strain>
    </source>
</reference>
<proteinExistence type="predicted"/>
<evidence type="ECO:0000256" key="1">
    <source>
        <dbReference type="SAM" id="MobiDB-lite"/>
    </source>
</evidence>
<name>A0ABN3MA77_STRLO</name>
<organism evidence="2 3">
    <name type="scientific">Streptomyces longisporus</name>
    <dbReference type="NCBI Taxonomy" id="1948"/>
    <lineage>
        <taxon>Bacteria</taxon>
        <taxon>Bacillati</taxon>
        <taxon>Actinomycetota</taxon>
        <taxon>Actinomycetes</taxon>
        <taxon>Kitasatosporales</taxon>
        <taxon>Streptomycetaceae</taxon>
        <taxon>Streptomyces</taxon>
    </lineage>
</organism>
<dbReference type="Proteomes" id="UP001501777">
    <property type="component" value="Unassembled WGS sequence"/>
</dbReference>
<evidence type="ECO:0000313" key="2">
    <source>
        <dbReference type="EMBL" id="GAA2497524.1"/>
    </source>
</evidence>
<feature type="region of interest" description="Disordered" evidence="1">
    <location>
        <begin position="37"/>
        <end position="59"/>
    </location>
</feature>
<accession>A0ABN3MA77</accession>